<evidence type="ECO:0000313" key="3">
    <source>
        <dbReference type="Proteomes" id="UP001204144"/>
    </source>
</evidence>
<evidence type="ECO:0000256" key="1">
    <source>
        <dbReference type="SAM" id="Phobius"/>
    </source>
</evidence>
<dbReference type="Proteomes" id="UP001204144">
    <property type="component" value="Unassembled WGS sequence"/>
</dbReference>
<dbReference type="AlphaFoldDB" id="A0AAE3H0Z3"/>
<proteinExistence type="predicted"/>
<feature type="transmembrane region" description="Helical" evidence="1">
    <location>
        <begin position="45"/>
        <end position="64"/>
    </location>
</feature>
<dbReference type="RefSeq" id="WP_255036047.1">
    <property type="nucleotide sequence ID" value="NZ_RJUF01000008.1"/>
</dbReference>
<keyword evidence="1" id="KW-1133">Transmembrane helix</keyword>
<name>A0AAE3H0Z3_9BACT</name>
<keyword evidence="3" id="KW-1185">Reference proteome</keyword>
<evidence type="ECO:0000313" key="2">
    <source>
        <dbReference type="EMBL" id="MCP9762290.1"/>
    </source>
</evidence>
<keyword evidence="1" id="KW-0812">Transmembrane</keyword>
<sequence>MQTPIFRYQQDPFRIFSTNPAPIFPNKNKPDHPIYYYPIKEKSNLKGLFIALFAVLTLILIFIYRKTIMVIILKIMRKDQKIEENDFVEMEEYGPKVN</sequence>
<comment type="caution">
    <text evidence="2">The sequence shown here is derived from an EMBL/GenBank/DDBJ whole genome shotgun (WGS) entry which is preliminary data.</text>
</comment>
<dbReference type="EMBL" id="RJUF01000008">
    <property type="protein sequence ID" value="MCP9762290.1"/>
    <property type="molecule type" value="Genomic_DNA"/>
</dbReference>
<gene>
    <name evidence="2" type="ORF">EGI31_04935</name>
</gene>
<accession>A0AAE3H0Z3</accession>
<keyword evidence="1" id="KW-0472">Membrane</keyword>
<reference evidence="2 3" key="1">
    <citation type="submission" date="2018-11" db="EMBL/GenBank/DDBJ databases">
        <title>Novel bacteria species description.</title>
        <authorList>
            <person name="Han J.-H."/>
        </authorList>
    </citation>
    <scope>NUCLEOTIDE SEQUENCE [LARGE SCALE GENOMIC DNA]</scope>
    <source>
        <strain evidence="2 3">KCTC23259</strain>
    </source>
</reference>
<protein>
    <submittedName>
        <fullName evidence="2">Uncharacterized protein</fullName>
    </submittedName>
</protein>
<organism evidence="2 3">
    <name type="scientific">Lacihabitans soyangensis</name>
    <dbReference type="NCBI Taxonomy" id="869394"/>
    <lineage>
        <taxon>Bacteria</taxon>
        <taxon>Pseudomonadati</taxon>
        <taxon>Bacteroidota</taxon>
        <taxon>Cytophagia</taxon>
        <taxon>Cytophagales</taxon>
        <taxon>Leadbetterellaceae</taxon>
        <taxon>Lacihabitans</taxon>
    </lineage>
</organism>